<dbReference type="OrthoDB" id="10520201at2759"/>
<gene>
    <name evidence="2" type="primary">jg18463</name>
    <name evidence="2" type="ORF">PAEG_LOCUS15233</name>
</gene>
<accession>A0A8S4RL47</accession>
<dbReference type="Proteomes" id="UP000838756">
    <property type="component" value="Unassembled WGS sequence"/>
</dbReference>
<comment type="caution">
    <text evidence="2">The sequence shown here is derived from an EMBL/GenBank/DDBJ whole genome shotgun (WGS) entry which is preliminary data.</text>
</comment>
<name>A0A8S4RL47_9NEOP</name>
<evidence type="ECO:0000313" key="2">
    <source>
        <dbReference type="EMBL" id="CAH2238080.1"/>
    </source>
</evidence>
<proteinExistence type="predicted"/>
<evidence type="ECO:0000313" key="3">
    <source>
        <dbReference type="Proteomes" id="UP000838756"/>
    </source>
</evidence>
<sequence length="110" mass="12335">MTDQQKGYGLGIIILGIRLPCLESSRRRAVNAPARTRAPSSPNVRRAHPIVPGRLTRPSGPARMRSAALTPASLYPHITSTYIRRDKFDQKLILLMTKTIQGSYFSIWTF</sequence>
<feature type="region of interest" description="Disordered" evidence="1">
    <location>
        <begin position="30"/>
        <end position="63"/>
    </location>
</feature>
<keyword evidence="3" id="KW-1185">Reference proteome</keyword>
<dbReference type="EMBL" id="CAKXAJ010025321">
    <property type="protein sequence ID" value="CAH2238080.1"/>
    <property type="molecule type" value="Genomic_DNA"/>
</dbReference>
<evidence type="ECO:0000256" key="1">
    <source>
        <dbReference type="SAM" id="MobiDB-lite"/>
    </source>
</evidence>
<reference evidence="2" key="1">
    <citation type="submission" date="2022-03" db="EMBL/GenBank/DDBJ databases">
        <authorList>
            <person name="Lindestad O."/>
        </authorList>
    </citation>
    <scope>NUCLEOTIDE SEQUENCE</scope>
</reference>
<organism evidence="2 3">
    <name type="scientific">Pararge aegeria aegeria</name>
    <dbReference type="NCBI Taxonomy" id="348720"/>
    <lineage>
        <taxon>Eukaryota</taxon>
        <taxon>Metazoa</taxon>
        <taxon>Ecdysozoa</taxon>
        <taxon>Arthropoda</taxon>
        <taxon>Hexapoda</taxon>
        <taxon>Insecta</taxon>
        <taxon>Pterygota</taxon>
        <taxon>Neoptera</taxon>
        <taxon>Endopterygota</taxon>
        <taxon>Lepidoptera</taxon>
        <taxon>Glossata</taxon>
        <taxon>Ditrysia</taxon>
        <taxon>Papilionoidea</taxon>
        <taxon>Nymphalidae</taxon>
        <taxon>Satyrinae</taxon>
        <taxon>Satyrini</taxon>
        <taxon>Parargina</taxon>
        <taxon>Pararge</taxon>
    </lineage>
</organism>
<protein>
    <submittedName>
        <fullName evidence="2">Jg18463 protein</fullName>
    </submittedName>
</protein>
<dbReference type="AlphaFoldDB" id="A0A8S4RL47"/>